<dbReference type="STRING" id="1130080.SAMN04488113_10718"/>
<dbReference type="Gene3D" id="3.30.310.160">
    <property type="entry name" value="YycH protein, domain 2"/>
    <property type="match status" value="1"/>
</dbReference>
<sequence length="438" mass="51155">MIWSKLRQILLVFLIGLSAFLSFQIWTTGVQQREPAPSGGNPLPASLTDRSFVEVFSPKKVIWHRNTAGETLDINTFYTNEWFEDYLPEMTFGRVQLPEKLGLSAYQDYLNSENWVEFIFDAPVPFGIFEDGFDDLPTDYQNRTFTHVIMNKKNPGKTAFYDSQEELFYRVEGSEYTEEVINKLLYSPDNQMTDVKAFDITDRFIYLPVKEKEVEYRDYLVERLPNNLFIYQFFSDPSEIDARRTGNTTRYLDLTTEVKINDSLNMLNYLRQRSDMDEMTFSDRLRNSYDVLNQIENWTEKVHYQGYSPKTNEVIFQRYVQGYPVYSYQQFESVIEIAVVESGLTSLQVPIRVAQTSLSLTGEKAKTLPSGEDVLNQIKEINPDLSNITDIRIGLTWTESKEDERVVHFEPDWYVESKGSWIEVTRFIEAQEVSINGF</sequence>
<accession>A0A1H6SJV8</accession>
<evidence type="ECO:0000313" key="3">
    <source>
        <dbReference type="Proteomes" id="UP000198564"/>
    </source>
</evidence>
<dbReference type="Gene3D" id="3.10.450.310">
    <property type="match status" value="1"/>
</dbReference>
<evidence type="ECO:0000259" key="1">
    <source>
        <dbReference type="Pfam" id="PF07435"/>
    </source>
</evidence>
<name>A0A1H6SJV8_9LACT</name>
<evidence type="ECO:0000313" key="2">
    <source>
        <dbReference type="EMBL" id="SEI64095.1"/>
    </source>
</evidence>
<dbReference type="Pfam" id="PF07435">
    <property type="entry name" value="YycH"/>
    <property type="match status" value="1"/>
</dbReference>
<dbReference type="AlphaFoldDB" id="A0A1H6SJV8"/>
<feature type="domain" description="Regulatory protein YycH" evidence="1">
    <location>
        <begin position="6"/>
        <end position="429"/>
    </location>
</feature>
<proteinExistence type="predicted"/>
<dbReference type="RefSeq" id="WP_091633502.1">
    <property type="nucleotide sequence ID" value="NZ_FNYW01000007.1"/>
</dbReference>
<dbReference type="CDD" id="cd15787">
    <property type="entry name" value="YycH_N"/>
    <property type="match status" value="1"/>
</dbReference>
<dbReference type="InterPro" id="IPR009996">
    <property type="entry name" value="YycH"/>
</dbReference>
<dbReference type="InterPro" id="IPR042274">
    <property type="entry name" value="YycH/YycI_2"/>
</dbReference>
<dbReference type="Proteomes" id="UP000198564">
    <property type="component" value="Unassembled WGS sequence"/>
</dbReference>
<reference evidence="3" key="1">
    <citation type="submission" date="2016-10" db="EMBL/GenBank/DDBJ databases">
        <authorList>
            <person name="Varghese N."/>
            <person name="Submissions S."/>
        </authorList>
    </citation>
    <scope>NUCLEOTIDE SEQUENCE [LARGE SCALE GENOMIC DNA]</scope>
    <source>
        <strain evidence="3">DSM 25751</strain>
    </source>
</reference>
<keyword evidence="3" id="KW-1185">Reference proteome</keyword>
<dbReference type="EMBL" id="FNYW01000007">
    <property type="protein sequence ID" value="SEI64095.1"/>
    <property type="molecule type" value="Genomic_DNA"/>
</dbReference>
<gene>
    <name evidence="2" type="ORF">SAMN04488113_10718</name>
</gene>
<dbReference type="OrthoDB" id="2382185at2"/>
<organism evidence="2 3">
    <name type="scientific">Alkalibacterium gilvum</name>
    <dbReference type="NCBI Taxonomy" id="1130080"/>
    <lineage>
        <taxon>Bacteria</taxon>
        <taxon>Bacillati</taxon>
        <taxon>Bacillota</taxon>
        <taxon>Bacilli</taxon>
        <taxon>Lactobacillales</taxon>
        <taxon>Carnobacteriaceae</taxon>
        <taxon>Alkalibacterium</taxon>
    </lineage>
</organism>
<protein>
    <submittedName>
        <fullName evidence="2">Two-component signal transduction system YycFG, regulatory protein YycH</fullName>
    </submittedName>
</protein>